<evidence type="ECO:0000256" key="3">
    <source>
        <dbReference type="ARBA" id="ARBA00023163"/>
    </source>
</evidence>
<protein>
    <submittedName>
        <fullName evidence="6">TetR/AcrR family transcriptional regulator</fullName>
    </submittedName>
</protein>
<evidence type="ECO:0000313" key="6">
    <source>
        <dbReference type="EMBL" id="MCE2593659.1"/>
    </source>
</evidence>
<dbReference type="SUPFAM" id="SSF46689">
    <property type="entry name" value="Homeodomain-like"/>
    <property type="match status" value="1"/>
</dbReference>
<keyword evidence="2 4" id="KW-0238">DNA-binding</keyword>
<feature type="DNA-binding region" description="H-T-H motif" evidence="4">
    <location>
        <begin position="26"/>
        <end position="45"/>
    </location>
</feature>
<name>A0ABS8W767_9GAMM</name>
<dbReference type="PANTHER" id="PTHR47506">
    <property type="entry name" value="TRANSCRIPTIONAL REGULATORY PROTEIN"/>
    <property type="match status" value="1"/>
</dbReference>
<dbReference type="PRINTS" id="PR00455">
    <property type="entry name" value="HTHTETR"/>
</dbReference>
<proteinExistence type="predicted"/>
<keyword evidence="1" id="KW-0805">Transcription regulation</keyword>
<comment type="caution">
    <text evidence="6">The sequence shown here is derived from an EMBL/GenBank/DDBJ whole genome shotgun (WGS) entry which is preliminary data.</text>
</comment>
<evidence type="ECO:0000256" key="2">
    <source>
        <dbReference type="ARBA" id="ARBA00023125"/>
    </source>
</evidence>
<organism evidence="6 7">
    <name type="scientific">Motilimonas cestriensis</name>
    <dbReference type="NCBI Taxonomy" id="2742685"/>
    <lineage>
        <taxon>Bacteria</taxon>
        <taxon>Pseudomonadati</taxon>
        <taxon>Pseudomonadota</taxon>
        <taxon>Gammaproteobacteria</taxon>
        <taxon>Alteromonadales</taxon>
        <taxon>Alteromonadales genera incertae sedis</taxon>
        <taxon>Motilimonas</taxon>
    </lineage>
</organism>
<feature type="domain" description="HTH tetR-type" evidence="5">
    <location>
        <begin position="3"/>
        <end position="63"/>
    </location>
</feature>
<sequence>MGNDKRQLLIDTGLTLFYQQGINSVGINEILKVSGIAKKTLYHHFSSKEELVLAALEARDQRFITWLNNELTQVQQGLPNELSDHAKNQRVIIGLFNALTAWFNNQVPELSPFRGCFFINSSSECHGQYPQAADYCKAHKHKIRQLIQQHLPEADTPLLDLVYLLKEGAIVSAQVDHDLQSAQKCVTIIKCYLANQSSERNQ</sequence>
<dbReference type="InterPro" id="IPR009057">
    <property type="entry name" value="Homeodomain-like_sf"/>
</dbReference>
<dbReference type="Proteomes" id="UP001201273">
    <property type="component" value="Unassembled WGS sequence"/>
</dbReference>
<keyword evidence="3" id="KW-0804">Transcription</keyword>
<evidence type="ECO:0000259" key="5">
    <source>
        <dbReference type="PROSITE" id="PS50977"/>
    </source>
</evidence>
<keyword evidence="7" id="KW-1185">Reference proteome</keyword>
<dbReference type="InterPro" id="IPR001647">
    <property type="entry name" value="HTH_TetR"/>
</dbReference>
<dbReference type="Gene3D" id="1.10.357.10">
    <property type="entry name" value="Tetracycline Repressor, domain 2"/>
    <property type="match status" value="1"/>
</dbReference>
<dbReference type="SUPFAM" id="SSF48498">
    <property type="entry name" value="Tetracyclin repressor-like, C-terminal domain"/>
    <property type="match status" value="1"/>
</dbReference>
<dbReference type="RefSeq" id="WP_233051255.1">
    <property type="nucleotide sequence ID" value="NZ_JAIMJA010000002.1"/>
</dbReference>
<dbReference type="Pfam" id="PF00440">
    <property type="entry name" value="TetR_N"/>
    <property type="match status" value="1"/>
</dbReference>
<gene>
    <name evidence="6" type="ORF">K6Y31_02380</name>
</gene>
<dbReference type="EMBL" id="JAIMJA010000002">
    <property type="protein sequence ID" value="MCE2593659.1"/>
    <property type="molecule type" value="Genomic_DNA"/>
</dbReference>
<dbReference type="PANTHER" id="PTHR47506:SF6">
    <property type="entry name" value="HTH-TYPE TRANSCRIPTIONAL REPRESSOR NEMR"/>
    <property type="match status" value="1"/>
</dbReference>
<evidence type="ECO:0000256" key="1">
    <source>
        <dbReference type="ARBA" id="ARBA00023015"/>
    </source>
</evidence>
<reference evidence="6 7" key="1">
    <citation type="journal article" date="2022" name="Environ. Microbiol. Rep.">
        <title>Eco-phylogenetic analyses reveal divergent evolution of vitamin B12 metabolism in the marine bacterial family 'Psychromonadaceae'.</title>
        <authorList>
            <person name="Jin X."/>
            <person name="Yang Y."/>
            <person name="Cao H."/>
            <person name="Gao B."/>
            <person name="Zhao Z."/>
        </authorList>
    </citation>
    <scope>NUCLEOTIDE SEQUENCE [LARGE SCALE GENOMIC DNA]</scope>
    <source>
        <strain evidence="6 7">MKS20</strain>
    </source>
</reference>
<dbReference type="InterPro" id="IPR036271">
    <property type="entry name" value="Tet_transcr_reg_TetR-rel_C_sf"/>
</dbReference>
<evidence type="ECO:0000313" key="7">
    <source>
        <dbReference type="Proteomes" id="UP001201273"/>
    </source>
</evidence>
<evidence type="ECO:0000256" key="4">
    <source>
        <dbReference type="PROSITE-ProRule" id="PRU00335"/>
    </source>
</evidence>
<accession>A0ABS8W767</accession>
<dbReference type="PROSITE" id="PS50977">
    <property type="entry name" value="HTH_TETR_2"/>
    <property type="match status" value="1"/>
</dbReference>